<keyword evidence="5" id="KW-1185">Reference proteome</keyword>
<dbReference type="SUPFAM" id="SSF90257">
    <property type="entry name" value="Myosin rod fragments"/>
    <property type="match status" value="1"/>
</dbReference>
<sequence>MDIQRSIISTENDGNTTVTRVNKTYQVYRGTSPTTSNRMETMSDFGGDTQTVTRINKHYQVYRGMSPTTSNRMEARLRELEDMLDAERDMRLKFERQSTELQLMVDSLNDRLDEAGGLSSHQVEINRKREFEITKMRKDLENAQNALEMESETMRRRHQQTVAEMSDQIDMLTKQKNKSEKERQNLTIEIDVVTSELENVRQNALADHSRAEGLEAQLARLRAQVDDLTRQLNDSNAHKSRLTQENFELQKALQDLEASSGNLSKLKITLTTQLEDMKRVADDESKVSSHFIKMITCLYVCNYYSHAFAY</sequence>
<dbReference type="Pfam" id="PF01576">
    <property type="entry name" value="Myosin_tail_1"/>
    <property type="match status" value="1"/>
</dbReference>
<feature type="coiled-coil region" evidence="2">
    <location>
        <begin position="133"/>
        <end position="259"/>
    </location>
</feature>
<feature type="coiled-coil region" evidence="2">
    <location>
        <begin position="70"/>
        <end position="97"/>
    </location>
</feature>
<dbReference type="InterPro" id="IPR002928">
    <property type="entry name" value="Myosin_tail"/>
</dbReference>
<dbReference type="Proteomes" id="UP000593567">
    <property type="component" value="Unassembled WGS sequence"/>
</dbReference>
<dbReference type="GO" id="GO:0051015">
    <property type="term" value="F:actin filament binding"/>
    <property type="evidence" value="ECO:0007669"/>
    <property type="project" value="TreeGrafter"/>
</dbReference>
<dbReference type="GO" id="GO:0000146">
    <property type="term" value="F:microfilament motor activity"/>
    <property type="evidence" value="ECO:0007669"/>
    <property type="project" value="TreeGrafter"/>
</dbReference>
<dbReference type="PANTHER" id="PTHR45615:SF40">
    <property type="entry name" value="MYOSIN HEAVY CHAIN, NON-MUSCLE"/>
    <property type="match status" value="1"/>
</dbReference>
<dbReference type="GO" id="GO:0016460">
    <property type="term" value="C:myosin II complex"/>
    <property type="evidence" value="ECO:0007669"/>
    <property type="project" value="TreeGrafter"/>
</dbReference>
<dbReference type="GO" id="GO:0032982">
    <property type="term" value="C:myosin filament"/>
    <property type="evidence" value="ECO:0007669"/>
    <property type="project" value="TreeGrafter"/>
</dbReference>
<dbReference type="Gene3D" id="1.20.5.340">
    <property type="match status" value="2"/>
</dbReference>
<keyword evidence="1 2" id="KW-0175">Coiled coil</keyword>
<accession>A0A7J7K0B8</accession>
<evidence type="ECO:0000256" key="2">
    <source>
        <dbReference type="SAM" id="Coils"/>
    </source>
</evidence>
<evidence type="ECO:0000256" key="1">
    <source>
        <dbReference type="ARBA" id="ARBA00023054"/>
    </source>
</evidence>
<evidence type="ECO:0000259" key="3">
    <source>
        <dbReference type="Pfam" id="PF01576"/>
    </source>
</evidence>
<protein>
    <submittedName>
        <fullName evidence="4">Unc-15</fullName>
    </submittedName>
</protein>
<feature type="domain" description="Myosin tail" evidence="3">
    <location>
        <begin position="71"/>
        <end position="286"/>
    </location>
</feature>
<dbReference type="GO" id="GO:0005737">
    <property type="term" value="C:cytoplasm"/>
    <property type="evidence" value="ECO:0007669"/>
    <property type="project" value="TreeGrafter"/>
</dbReference>
<dbReference type="PANTHER" id="PTHR45615">
    <property type="entry name" value="MYOSIN HEAVY CHAIN, NON-MUSCLE"/>
    <property type="match status" value="1"/>
</dbReference>
<organism evidence="4 5">
    <name type="scientific">Bugula neritina</name>
    <name type="common">Brown bryozoan</name>
    <name type="synonym">Sertularia neritina</name>
    <dbReference type="NCBI Taxonomy" id="10212"/>
    <lineage>
        <taxon>Eukaryota</taxon>
        <taxon>Metazoa</taxon>
        <taxon>Spiralia</taxon>
        <taxon>Lophotrochozoa</taxon>
        <taxon>Bryozoa</taxon>
        <taxon>Gymnolaemata</taxon>
        <taxon>Cheilostomatida</taxon>
        <taxon>Flustrina</taxon>
        <taxon>Buguloidea</taxon>
        <taxon>Bugulidae</taxon>
        <taxon>Bugula</taxon>
    </lineage>
</organism>
<dbReference type="EMBL" id="VXIV02001643">
    <property type="protein sequence ID" value="KAF6031028.1"/>
    <property type="molecule type" value="Genomic_DNA"/>
</dbReference>
<dbReference type="OrthoDB" id="2018427at2759"/>
<reference evidence="4" key="1">
    <citation type="submission" date="2020-06" db="EMBL/GenBank/DDBJ databases">
        <title>Draft genome of Bugula neritina, a colonial animal packing powerful symbionts and potential medicines.</title>
        <authorList>
            <person name="Rayko M."/>
        </authorList>
    </citation>
    <scope>NUCLEOTIDE SEQUENCE [LARGE SCALE GENOMIC DNA]</scope>
    <source>
        <strain evidence="4">Kwan_BN1</strain>
    </source>
</reference>
<gene>
    <name evidence="4" type="ORF">EB796_010657</name>
</gene>
<comment type="caution">
    <text evidence="4">The sequence shown here is derived from an EMBL/GenBank/DDBJ whole genome shotgun (WGS) entry which is preliminary data.</text>
</comment>
<proteinExistence type="predicted"/>
<evidence type="ECO:0000313" key="5">
    <source>
        <dbReference type="Proteomes" id="UP000593567"/>
    </source>
</evidence>
<name>A0A7J7K0B8_BUGNE</name>
<dbReference type="AlphaFoldDB" id="A0A7J7K0B8"/>
<evidence type="ECO:0000313" key="4">
    <source>
        <dbReference type="EMBL" id="KAF6031028.1"/>
    </source>
</evidence>